<keyword evidence="2" id="KW-1185">Reference proteome</keyword>
<dbReference type="AlphaFoldDB" id="A0A5M9GHW0"/>
<dbReference type="EMBL" id="VWNE01000067">
    <property type="protein sequence ID" value="KAA8474036.1"/>
    <property type="molecule type" value="Genomic_DNA"/>
</dbReference>
<dbReference type="RefSeq" id="WP_141813381.1">
    <property type="nucleotide sequence ID" value="NZ_VFPL01000001.1"/>
</dbReference>
<comment type="caution">
    <text evidence="1">The sequence shown here is derived from an EMBL/GenBank/DDBJ whole genome shotgun (WGS) entry which is preliminary data.</text>
</comment>
<proteinExistence type="predicted"/>
<reference evidence="1 2" key="1">
    <citation type="submission" date="2019-09" db="EMBL/GenBank/DDBJ databases">
        <title>Pararcticibacter amylolyticus gen. nov., sp. nov., isolated from a rottenly hemp rope, and reclassification of Pedobacter tournemirensis as Pararcticibacter tournemirensis comb. nov.</title>
        <authorList>
            <person name="Cai Y."/>
        </authorList>
    </citation>
    <scope>NUCLEOTIDE SEQUENCE [LARGE SCALE GENOMIC DNA]</scope>
    <source>
        <strain evidence="1 2">TF5-37.2-LB10</strain>
    </source>
</reference>
<dbReference type="Proteomes" id="UP000322918">
    <property type="component" value="Unassembled WGS sequence"/>
</dbReference>
<sequence>MSCDPADNRLNIKNTSNYPIYYTYSAENKLNENEIRIGINIDLNDPTAKTPDNFYLISPKSTANAALTSAKWESIANKSEEGKVYFFFFLKDTLIQYSWEEIVKGNKYAGKAFYSGPKKHELGNNLSC</sequence>
<organism evidence="1 2">
    <name type="scientific">Arcticibacter tournemirensis</name>
    <dbReference type="NCBI Taxonomy" id="699437"/>
    <lineage>
        <taxon>Bacteria</taxon>
        <taxon>Pseudomonadati</taxon>
        <taxon>Bacteroidota</taxon>
        <taxon>Sphingobacteriia</taxon>
        <taxon>Sphingobacteriales</taxon>
        <taxon>Sphingobacteriaceae</taxon>
        <taxon>Arcticibacter</taxon>
    </lineage>
</organism>
<evidence type="ECO:0000313" key="1">
    <source>
        <dbReference type="EMBL" id="KAA8474036.1"/>
    </source>
</evidence>
<gene>
    <name evidence="1" type="ORF">F1649_22450</name>
</gene>
<evidence type="ECO:0000313" key="2">
    <source>
        <dbReference type="Proteomes" id="UP000322918"/>
    </source>
</evidence>
<name>A0A5M9GHW0_9SPHI</name>
<protein>
    <submittedName>
        <fullName evidence="1">Uncharacterized protein</fullName>
    </submittedName>
</protein>
<accession>A0A5M9GHW0</accession>